<gene>
    <name evidence="2" type="ORF">NCTC10308_01029</name>
</gene>
<reference evidence="2 3" key="1">
    <citation type="submission" date="2018-06" db="EMBL/GenBank/DDBJ databases">
        <authorList>
            <consortium name="Pathogen Informatics"/>
            <person name="Doyle S."/>
        </authorList>
    </citation>
    <scope>NUCLEOTIDE SEQUENCE [LARGE SCALE GENOMIC DNA]</scope>
    <source>
        <strain evidence="2 3">NCTC10308</strain>
    </source>
</reference>
<evidence type="ECO:0000256" key="1">
    <source>
        <dbReference type="SAM" id="Phobius"/>
    </source>
</evidence>
<dbReference type="Proteomes" id="UP000254227">
    <property type="component" value="Unassembled WGS sequence"/>
</dbReference>
<dbReference type="AlphaFoldDB" id="A0A380TZ11"/>
<organism evidence="2 3">
    <name type="scientific">Acinetobacter johnsonii</name>
    <dbReference type="NCBI Taxonomy" id="40214"/>
    <lineage>
        <taxon>Bacteria</taxon>
        <taxon>Pseudomonadati</taxon>
        <taxon>Pseudomonadota</taxon>
        <taxon>Gammaproteobacteria</taxon>
        <taxon>Moraxellales</taxon>
        <taxon>Moraxellaceae</taxon>
        <taxon>Acinetobacter</taxon>
    </lineage>
</organism>
<sequence>MTPEIQVINHLLGWLLITGFFTGIFFSHRFIDSICWIFRFYRRRRFIKRYRANYFK</sequence>
<protein>
    <submittedName>
        <fullName evidence="2">Uncharacterized protein</fullName>
    </submittedName>
</protein>
<keyword evidence="1" id="KW-1133">Transmembrane helix</keyword>
<keyword evidence="1" id="KW-0812">Transmembrane</keyword>
<feature type="transmembrane region" description="Helical" evidence="1">
    <location>
        <begin position="12"/>
        <end position="41"/>
    </location>
</feature>
<proteinExistence type="predicted"/>
<dbReference type="EMBL" id="UFRV01000006">
    <property type="protein sequence ID" value="SUT93272.1"/>
    <property type="molecule type" value="Genomic_DNA"/>
</dbReference>
<accession>A0A380TZ11</accession>
<evidence type="ECO:0000313" key="3">
    <source>
        <dbReference type="Proteomes" id="UP000254227"/>
    </source>
</evidence>
<evidence type="ECO:0000313" key="2">
    <source>
        <dbReference type="EMBL" id="SUT93272.1"/>
    </source>
</evidence>
<name>A0A380TZ11_ACIJO</name>
<keyword evidence="1" id="KW-0472">Membrane</keyword>